<sequence>MSTSLPVATSSPPSPPQIPQSAQNPSSFPTPFPHFGYLFAAGNPMANPFLAAAAATQPATPAAVAAAAAAAAAAQQQHQNRFKIKRHRQRVDAGEPRNTYQVCKRGIFNLTPKY</sequence>
<feature type="region of interest" description="Disordered" evidence="1">
    <location>
        <begin position="1"/>
        <end position="29"/>
    </location>
</feature>
<dbReference type="EMBL" id="CANHGI010000003">
    <property type="protein sequence ID" value="CAI5444990.1"/>
    <property type="molecule type" value="Genomic_DNA"/>
</dbReference>
<evidence type="ECO:0000313" key="3">
    <source>
        <dbReference type="Proteomes" id="UP001152747"/>
    </source>
</evidence>
<dbReference type="AlphaFoldDB" id="A0A9P1II26"/>
<gene>
    <name evidence="2" type="ORF">CAMP_LOCUS7627</name>
</gene>
<evidence type="ECO:0000256" key="1">
    <source>
        <dbReference type="SAM" id="MobiDB-lite"/>
    </source>
</evidence>
<dbReference type="Proteomes" id="UP001152747">
    <property type="component" value="Unassembled WGS sequence"/>
</dbReference>
<evidence type="ECO:0000313" key="2">
    <source>
        <dbReference type="EMBL" id="CAI5444990.1"/>
    </source>
</evidence>
<organism evidence="2 3">
    <name type="scientific">Caenorhabditis angaria</name>
    <dbReference type="NCBI Taxonomy" id="860376"/>
    <lineage>
        <taxon>Eukaryota</taxon>
        <taxon>Metazoa</taxon>
        <taxon>Ecdysozoa</taxon>
        <taxon>Nematoda</taxon>
        <taxon>Chromadorea</taxon>
        <taxon>Rhabditida</taxon>
        <taxon>Rhabditina</taxon>
        <taxon>Rhabditomorpha</taxon>
        <taxon>Rhabditoidea</taxon>
        <taxon>Rhabditidae</taxon>
        <taxon>Peloderinae</taxon>
        <taxon>Caenorhabditis</taxon>
    </lineage>
</organism>
<accession>A0A9P1II26</accession>
<keyword evidence="3" id="KW-1185">Reference proteome</keyword>
<protein>
    <submittedName>
        <fullName evidence="2">Uncharacterized protein</fullName>
    </submittedName>
</protein>
<dbReference type="OrthoDB" id="5876530at2759"/>
<comment type="caution">
    <text evidence="2">The sequence shown here is derived from an EMBL/GenBank/DDBJ whole genome shotgun (WGS) entry which is preliminary data.</text>
</comment>
<proteinExistence type="predicted"/>
<name>A0A9P1II26_9PELO</name>
<reference evidence="2" key="1">
    <citation type="submission" date="2022-11" db="EMBL/GenBank/DDBJ databases">
        <authorList>
            <person name="Kikuchi T."/>
        </authorList>
    </citation>
    <scope>NUCLEOTIDE SEQUENCE</scope>
    <source>
        <strain evidence="2">PS1010</strain>
    </source>
</reference>